<gene>
    <name evidence="1" type="ORF">FA95DRAFT_1200754</name>
</gene>
<evidence type="ECO:0000313" key="1">
    <source>
        <dbReference type="EMBL" id="KAI0038596.1"/>
    </source>
</evidence>
<protein>
    <submittedName>
        <fullName evidence="1">Uncharacterized protein</fullName>
    </submittedName>
</protein>
<dbReference type="Proteomes" id="UP000814033">
    <property type="component" value="Unassembled WGS sequence"/>
</dbReference>
<reference evidence="1" key="1">
    <citation type="submission" date="2021-02" db="EMBL/GenBank/DDBJ databases">
        <authorList>
            <consortium name="DOE Joint Genome Institute"/>
            <person name="Ahrendt S."/>
            <person name="Looney B.P."/>
            <person name="Miyauchi S."/>
            <person name="Morin E."/>
            <person name="Drula E."/>
            <person name="Courty P.E."/>
            <person name="Chicoki N."/>
            <person name="Fauchery L."/>
            <person name="Kohler A."/>
            <person name="Kuo A."/>
            <person name="Labutti K."/>
            <person name="Pangilinan J."/>
            <person name="Lipzen A."/>
            <person name="Riley R."/>
            <person name="Andreopoulos W."/>
            <person name="He G."/>
            <person name="Johnson J."/>
            <person name="Barry K.W."/>
            <person name="Grigoriev I.V."/>
            <person name="Nagy L."/>
            <person name="Hibbett D."/>
            <person name="Henrissat B."/>
            <person name="Matheny P.B."/>
            <person name="Labbe J."/>
            <person name="Martin F."/>
        </authorList>
    </citation>
    <scope>NUCLEOTIDE SEQUENCE</scope>
    <source>
        <strain evidence="1">FP105234-sp</strain>
    </source>
</reference>
<name>A0ACB8R4W2_9AGAM</name>
<proteinExistence type="predicted"/>
<organism evidence="1 2">
    <name type="scientific">Auriscalpium vulgare</name>
    <dbReference type="NCBI Taxonomy" id="40419"/>
    <lineage>
        <taxon>Eukaryota</taxon>
        <taxon>Fungi</taxon>
        <taxon>Dikarya</taxon>
        <taxon>Basidiomycota</taxon>
        <taxon>Agaricomycotina</taxon>
        <taxon>Agaricomycetes</taxon>
        <taxon>Russulales</taxon>
        <taxon>Auriscalpiaceae</taxon>
        <taxon>Auriscalpium</taxon>
    </lineage>
</organism>
<comment type="caution">
    <text evidence="1">The sequence shown here is derived from an EMBL/GenBank/DDBJ whole genome shotgun (WGS) entry which is preliminary data.</text>
</comment>
<accession>A0ACB8R4W2</accession>
<keyword evidence="2" id="KW-1185">Reference proteome</keyword>
<sequence>MAVFLPDDIFLLIVSEVSSPRDLLCLRAVNRAFCAMATPCAFRTVGATNRQYSALGLASLLQSDLASYVREVVYRDSAATDEHGNAVDAAVQDVQPEDDPYGSAVEKSLVKAFTLAARLPGLTSLCFIFNPKMQDILPAEFEAWNTYEPLKLQWALLDTVGDAAERLRSLTLINLAPDHDNVYSSPAFQRVLPSLTHVCISVAKMATAPSRFTRNVLYYFWQFDIDRWVVMRLANVQSLVLENDHWPSVTPTVLPNANLRKLKYLVTRNLIIGFNSTGLDDFVGRHKMLEWVDVGKGPEGVRWVRHTHADPQDATEYETPPSLTQTSESSGHGR</sequence>
<reference evidence="1" key="2">
    <citation type="journal article" date="2022" name="New Phytol.">
        <title>Evolutionary transition to the ectomycorrhizal habit in the genomes of a hyperdiverse lineage of mushroom-forming fungi.</title>
        <authorList>
            <person name="Looney B."/>
            <person name="Miyauchi S."/>
            <person name="Morin E."/>
            <person name="Drula E."/>
            <person name="Courty P.E."/>
            <person name="Kohler A."/>
            <person name="Kuo A."/>
            <person name="LaButti K."/>
            <person name="Pangilinan J."/>
            <person name="Lipzen A."/>
            <person name="Riley R."/>
            <person name="Andreopoulos W."/>
            <person name="He G."/>
            <person name="Johnson J."/>
            <person name="Nolan M."/>
            <person name="Tritt A."/>
            <person name="Barry K.W."/>
            <person name="Grigoriev I.V."/>
            <person name="Nagy L.G."/>
            <person name="Hibbett D."/>
            <person name="Henrissat B."/>
            <person name="Matheny P.B."/>
            <person name="Labbe J."/>
            <person name="Martin F.M."/>
        </authorList>
    </citation>
    <scope>NUCLEOTIDE SEQUENCE</scope>
    <source>
        <strain evidence="1">FP105234-sp</strain>
    </source>
</reference>
<dbReference type="EMBL" id="MU276457">
    <property type="protein sequence ID" value="KAI0038596.1"/>
    <property type="molecule type" value="Genomic_DNA"/>
</dbReference>
<evidence type="ECO:0000313" key="2">
    <source>
        <dbReference type="Proteomes" id="UP000814033"/>
    </source>
</evidence>